<gene>
    <name evidence="2" type="ORF">H9872_02445</name>
</gene>
<dbReference type="AlphaFoldDB" id="A0A9E2KBU1"/>
<name>A0A9E2KBU1_9FIRM</name>
<evidence type="ECO:0000259" key="1">
    <source>
        <dbReference type="Pfam" id="PF21758"/>
    </source>
</evidence>
<comment type="caution">
    <text evidence="2">The sequence shown here is derived from an EMBL/GenBank/DDBJ whole genome shotgun (WGS) entry which is preliminary data.</text>
</comment>
<reference evidence="2" key="2">
    <citation type="submission" date="2021-04" db="EMBL/GenBank/DDBJ databases">
        <authorList>
            <person name="Gilroy R."/>
        </authorList>
    </citation>
    <scope>NUCLEOTIDE SEQUENCE</scope>
    <source>
        <strain evidence="2">B5-657</strain>
    </source>
</reference>
<dbReference type="Pfam" id="PF21758">
    <property type="entry name" value="PAC_bac"/>
    <property type="match status" value="1"/>
</dbReference>
<proteinExistence type="predicted"/>
<evidence type="ECO:0000313" key="3">
    <source>
        <dbReference type="Proteomes" id="UP000824229"/>
    </source>
</evidence>
<feature type="domain" description="Prenylated flavin chaperone LpdD-like" evidence="1">
    <location>
        <begin position="11"/>
        <end position="113"/>
    </location>
</feature>
<protein>
    <recommendedName>
        <fullName evidence="1">Prenylated flavin chaperone LpdD-like domain-containing protein</fullName>
    </recommendedName>
</protein>
<evidence type="ECO:0000313" key="2">
    <source>
        <dbReference type="EMBL" id="MBU3803606.1"/>
    </source>
</evidence>
<organism evidence="2 3">
    <name type="scientific">Candidatus Cellulosilyticum pullistercoris</name>
    <dbReference type="NCBI Taxonomy" id="2838521"/>
    <lineage>
        <taxon>Bacteria</taxon>
        <taxon>Bacillati</taxon>
        <taxon>Bacillota</taxon>
        <taxon>Clostridia</taxon>
        <taxon>Lachnospirales</taxon>
        <taxon>Cellulosilyticaceae</taxon>
        <taxon>Cellulosilyticum</taxon>
    </lineage>
</organism>
<sequence length="114" mass="13151">MKNYMIKRQAYGYEIQACITKMPKDIHILLTGGNLPHIGAVSIFEEGREKVFVQLPEHKDGVVSQRWAKELSKLLNRQVTVNCGIHYDDLTKDQIEELVKLTEEMLKEAIKILQ</sequence>
<dbReference type="EMBL" id="JAHLFQ010000045">
    <property type="protein sequence ID" value="MBU3803606.1"/>
    <property type="molecule type" value="Genomic_DNA"/>
</dbReference>
<dbReference type="Proteomes" id="UP000824229">
    <property type="component" value="Unassembled WGS sequence"/>
</dbReference>
<reference evidence="2" key="1">
    <citation type="journal article" date="2021" name="PeerJ">
        <title>Extensive microbial diversity within the chicken gut microbiome revealed by metagenomics and culture.</title>
        <authorList>
            <person name="Gilroy R."/>
            <person name="Ravi A."/>
            <person name="Getino M."/>
            <person name="Pursley I."/>
            <person name="Horton D.L."/>
            <person name="Alikhan N.F."/>
            <person name="Baker D."/>
            <person name="Gharbi K."/>
            <person name="Hall N."/>
            <person name="Watson M."/>
            <person name="Adriaenssens E.M."/>
            <person name="Foster-Nyarko E."/>
            <person name="Jarju S."/>
            <person name="Secka A."/>
            <person name="Antonio M."/>
            <person name="Oren A."/>
            <person name="Chaudhuri R.R."/>
            <person name="La Ragione R."/>
            <person name="Hildebrand F."/>
            <person name="Pallen M.J."/>
        </authorList>
    </citation>
    <scope>NUCLEOTIDE SEQUENCE</scope>
    <source>
        <strain evidence="2">B5-657</strain>
    </source>
</reference>
<accession>A0A9E2KBU1</accession>
<dbReference type="InterPro" id="IPR048844">
    <property type="entry name" value="LpdD_chaperone-like"/>
</dbReference>